<protein>
    <submittedName>
        <fullName evidence="1">Uncharacterized protein</fullName>
    </submittedName>
</protein>
<evidence type="ECO:0000313" key="1">
    <source>
        <dbReference type="EMBL" id="MCU4972062.1"/>
    </source>
</evidence>
<dbReference type="RefSeq" id="WP_338007143.1">
    <property type="nucleotide sequence ID" value="NZ_JAOPKB010000002.1"/>
</dbReference>
<accession>A0ABT2QAW1</accession>
<organism evidence="1 2">
    <name type="scientific">Natronoglomus mannanivorans</name>
    <dbReference type="NCBI Taxonomy" id="2979990"/>
    <lineage>
        <taxon>Archaea</taxon>
        <taxon>Methanobacteriati</taxon>
        <taxon>Methanobacteriota</taxon>
        <taxon>Stenosarchaea group</taxon>
        <taxon>Halobacteria</taxon>
        <taxon>Halobacteriales</taxon>
        <taxon>Natrialbaceae</taxon>
        <taxon>Natronoglomus</taxon>
    </lineage>
</organism>
<sequence length="61" mass="6995">MANIKMKAADLVVEVEDEEMSGEELSVVADREMKMMMRQWVAADESLIKCSPEWPTFTIED</sequence>
<proteinExistence type="predicted"/>
<comment type="caution">
    <text evidence="1">The sequence shown here is derived from an EMBL/GenBank/DDBJ whole genome shotgun (WGS) entry which is preliminary data.</text>
</comment>
<gene>
    <name evidence="1" type="ORF">OB955_04850</name>
</gene>
<dbReference type="Proteomes" id="UP001320972">
    <property type="component" value="Unassembled WGS sequence"/>
</dbReference>
<reference evidence="1 2" key="1">
    <citation type="submission" date="2022-09" db="EMBL/GenBank/DDBJ databases">
        <title>Enrichment on poylsaccharides allowed isolation of novel metabolic and taxonomic groups of Haloarchaea.</title>
        <authorList>
            <person name="Sorokin D.Y."/>
            <person name="Elcheninov A.G."/>
            <person name="Khizhniak T.V."/>
            <person name="Kolganova T.V."/>
            <person name="Kublanov I.V."/>
        </authorList>
    </citation>
    <scope>NUCLEOTIDE SEQUENCE [LARGE SCALE GENOMIC DNA]</scope>
    <source>
        <strain evidence="1 2">AArc-m2/3/4</strain>
    </source>
</reference>
<keyword evidence="2" id="KW-1185">Reference proteome</keyword>
<dbReference type="EMBL" id="JAOPKB010000002">
    <property type="protein sequence ID" value="MCU4972062.1"/>
    <property type="molecule type" value="Genomic_DNA"/>
</dbReference>
<evidence type="ECO:0000313" key="2">
    <source>
        <dbReference type="Proteomes" id="UP001320972"/>
    </source>
</evidence>
<name>A0ABT2QAW1_9EURY</name>